<gene>
    <name evidence="1" type="ORF">MKS88_004816</name>
</gene>
<evidence type="ECO:0000313" key="1">
    <source>
        <dbReference type="EMBL" id="KAI4835604.1"/>
    </source>
</evidence>
<dbReference type="Proteomes" id="UP001056978">
    <property type="component" value="Chromosome 13"/>
</dbReference>
<keyword evidence="2" id="KW-1185">Reference proteome</keyword>
<name>A0ACB9Y3R1_PLABR</name>
<reference evidence="1" key="1">
    <citation type="submission" date="2022-06" db="EMBL/GenBank/DDBJ databases">
        <title>The First Complete Genome of the Simian Malaria Parasite Plasmodium brasilianum.</title>
        <authorList>
            <person name="Bajic M."/>
            <person name="Ravishankar S."/>
        </authorList>
    </citation>
    <scope>NUCLEOTIDE SEQUENCE</scope>
    <source>
        <strain evidence="1">Bolivian I</strain>
    </source>
</reference>
<proteinExistence type="predicted"/>
<dbReference type="EMBL" id="CM043781">
    <property type="protein sequence ID" value="KAI4835604.1"/>
    <property type="molecule type" value="Genomic_DNA"/>
</dbReference>
<sequence length="391" mass="45270">MLFRLNFFLCCVVLASCALTIILSDEENTGWSTDYEYNSKSLPSIEVKLSPPENVKKKKIYITKPNTKRVEPLPQVSAEIKLLESARLKLEEGMMQKLEDEYNKSLSSSKIKIQDTVEKLLSIFNDPNILGSVISNSVKTLKKENLRKVKDSEEGEKELKNYQKNNQAKSGPLPPPELRNHTSFLQQNYVNNTIPSVKISLSEISEPSVDIKEKIEEIEQYRTDEEVTMFETAISELGILTDITILELQKQIQLQLNPFLVDKKVLHRTLKKELKELGQREEKQKIKENFQRQSSFLEEGEYEDTGNILNVKISQTDYGYPTIDELVMQMQRRRDITEKLERQKILDLQMKLLKVQSEIIKDALHFSISKVIAQYSPIVETMKIESMKMIY</sequence>
<evidence type="ECO:0000313" key="2">
    <source>
        <dbReference type="Proteomes" id="UP001056978"/>
    </source>
</evidence>
<comment type="caution">
    <text evidence="1">The sequence shown here is derived from an EMBL/GenBank/DDBJ whole genome shotgun (WGS) entry which is preliminary data.</text>
</comment>
<accession>A0ACB9Y3R1</accession>
<protein>
    <submittedName>
        <fullName evidence="1">41-3 protein</fullName>
    </submittedName>
</protein>
<organism evidence="1 2">
    <name type="scientific">Plasmodium brasilianum</name>
    <dbReference type="NCBI Taxonomy" id="5824"/>
    <lineage>
        <taxon>Eukaryota</taxon>
        <taxon>Sar</taxon>
        <taxon>Alveolata</taxon>
        <taxon>Apicomplexa</taxon>
        <taxon>Aconoidasida</taxon>
        <taxon>Haemosporida</taxon>
        <taxon>Plasmodiidae</taxon>
        <taxon>Plasmodium</taxon>
        <taxon>Plasmodium (Plasmodium)</taxon>
    </lineage>
</organism>